<dbReference type="Proteomes" id="UP000724874">
    <property type="component" value="Unassembled WGS sequence"/>
</dbReference>
<dbReference type="AlphaFoldDB" id="A0A9P5NC87"/>
<keyword evidence="6" id="KW-1185">Reference proteome</keyword>
<dbReference type="Gene3D" id="4.10.60.10">
    <property type="entry name" value="Zinc finger, CCHC-type"/>
    <property type="match status" value="1"/>
</dbReference>
<evidence type="ECO:0000313" key="6">
    <source>
        <dbReference type="Proteomes" id="UP000724874"/>
    </source>
</evidence>
<feature type="compositionally biased region" description="Acidic residues" evidence="3">
    <location>
        <begin position="767"/>
        <end position="786"/>
    </location>
</feature>
<dbReference type="GO" id="GO:0008270">
    <property type="term" value="F:zinc ion binding"/>
    <property type="evidence" value="ECO:0007669"/>
    <property type="project" value="UniProtKB-KW"/>
</dbReference>
<feature type="region of interest" description="Disordered" evidence="3">
    <location>
        <begin position="228"/>
        <end position="364"/>
    </location>
</feature>
<feature type="compositionally biased region" description="Basic residues" evidence="3">
    <location>
        <begin position="335"/>
        <end position="357"/>
    </location>
</feature>
<feature type="region of interest" description="Disordered" evidence="3">
    <location>
        <begin position="102"/>
        <end position="159"/>
    </location>
</feature>
<dbReference type="EMBL" id="JADNYJ010000176">
    <property type="protein sequence ID" value="KAF8876985.1"/>
    <property type="molecule type" value="Genomic_DNA"/>
</dbReference>
<feature type="compositionally biased region" description="Basic and acidic residues" evidence="3">
    <location>
        <begin position="197"/>
        <end position="209"/>
    </location>
</feature>
<reference evidence="5" key="1">
    <citation type="submission" date="2020-11" db="EMBL/GenBank/DDBJ databases">
        <authorList>
            <consortium name="DOE Joint Genome Institute"/>
            <person name="Ahrendt S."/>
            <person name="Riley R."/>
            <person name="Andreopoulos W."/>
            <person name="LaButti K."/>
            <person name="Pangilinan J."/>
            <person name="Ruiz-duenas F.J."/>
            <person name="Barrasa J.M."/>
            <person name="Sanchez-Garcia M."/>
            <person name="Camarero S."/>
            <person name="Miyauchi S."/>
            <person name="Serrano A."/>
            <person name="Linde D."/>
            <person name="Babiker R."/>
            <person name="Drula E."/>
            <person name="Ayuso-Fernandez I."/>
            <person name="Pacheco R."/>
            <person name="Padilla G."/>
            <person name="Ferreira P."/>
            <person name="Barriuso J."/>
            <person name="Kellner H."/>
            <person name="Castanera R."/>
            <person name="Alfaro M."/>
            <person name="Ramirez L."/>
            <person name="Pisabarro A.G."/>
            <person name="Kuo A."/>
            <person name="Tritt A."/>
            <person name="Lipzen A."/>
            <person name="He G."/>
            <person name="Yan M."/>
            <person name="Ng V."/>
            <person name="Cullen D."/>
            <person name="Martin F."/>
            <person name="Rosso M.-N."/>
            <person name="Henrissat B."/>
            <person name="Hibbett D."/>
            <person name="Martinez A.T."/>
            <person name="Grigoriev I.V."/>
        </authorList>
    </citation>
    <scope>NUCLEOTIDE SEQUENCE</scope>
    <source>
        <strain evidence="5">AH 44721</strain>
    </source>
</reference>
<keyword evidence="2" id="KW-0863">Zinc-finger</keyword>
<dbReference type="PROSITE" id="PS50158">
    <property type="entry name" value="ZF_CCHC"/>
    <property type="match status" value="1"/>
</dbReference>
<dbReference type="InterPro" id="IPR001878">
    <property type="entry name" value="Znf_CCHC"/>
</dbReference>
<organism evidence="5 6">
    <name type="scientific">Gymnopilus junonius</name>
    <name type="common">Spectacular rustgill mushroom</name>
    <name type="synonym">Gymnopilus spectabilis subsp. junonius</name>
    <dbReference type="NCBI Taxonomy" id="109634"/>
    <lineage>
        <taxon>Eukaryota</taxon>
        <taxon>Fungi</taxon>
        <taxon>Dikarya</taxon>
        <taxon>Basidiomycota</taxon>
        <taxon>Agaricomycotina</taxon>
        <taxon>Agaricomycetes</taxon>
        <taxon>Agaricomycetidae</taxon>
        <taxon>Agaricales</taxon>
        <taxon>Agaricineae</taxon>
        <taxon>Hymenogastraceae</taxon>
        <taxon>Gymnopilus</taxon>
    </lineage>
</organism>
<keyword evidence="2" id="KW-0862">Zinc</keyword>
<evidence type="ECO:0000256" key="2">
    <source>
        <dbReference type="PROSITE-ProRule" id="PRU00047"/>
    </source>
</evidence>
<keyword evidence="2" id="KW-0479">Metal-binding</keyword>
<feature type="compositionally biased region" description="Polar residues" evidence="3">
    <location>
        <begin position="16"/>
        <end position="32"/>
    </location>
</feature>
<dbReference type="Pfam" id="PF00098">
    <property type="entry name" value="zf-CCHC"/>
    <property type="match status" value="1"/>
</dbReference>
<protein>
    <recommendedName>
        <fullName evidence="4">CCHC-type domain-containing protein</fullName>
    </recommendedName>
</protein>
<evidence type="ECO:0000313" key="5">
    <source>
        <dbReference type="EMBL" id="KAF8876985.1"/>
    </source>
</evidence>
<feature type="domain" description="CCHC-type" evidence="4">
    <location>
        <begin position="630"/>
        <end position="644"/>
    </location>
</feature>
<feature type="region of interest" description="Disordered" evidence="3">
    <location>
        <begin position="598"/>
        <end position="621"/>
    </location>
</feature>
<keyword evidence="1" id="KW-0507">mRNA processing</keyword>
<dbReference type="InterPro" id="IPR036875">
    <property type="entry name" value="Znf_CCHC_sf"/>
</dbReference>
<sequence>MTSRYPLHARMAPSEAVSTPVRSLSQSPSRTTFIGPETRARSPVSESGDSRLFSKVAASRPVTPTGTLHPAVWDTPVQASRVATGLASDTIRNVPHLNFNKFDASIPKTHGTSGSESSDDFDKSGDEAPWTTVPRKQQHGAKKSSDEKNVISSPVIASKNRYELTEEQLKAVDKAAKALKPADQENFTKRLFNVEPPVRHDTSESREEGPWNQRVGSECTGCALATIKEENRKNNKLPTGKTGRAPHVDTSQSRDQTPNTDTITNWDKTNVGRKKKALPDVAKPAKQINPKKPDSPSDPSSSSSESESNSDSGMNSSDDSSSDELSGSSGDSNSGHRRKGSRKRSRSKKRSRKHKHSRSIDFKPFKPLTYSGQPTLHDYHRFVHEGMAYIKQSRIKKCDQVFILSHFLKDNAYTFYTQKVAINEEKWSLDQFFSELFNFCFPINYRMQVRKKLEKAYQNDKTVTGYAYSLQEMFNMLGSIPEREKVIKLWNGLCTVIQKALWRDGLNPKYLPGMRFWYKQKSSKFLRASQMEGIGEEMGQVTLVYLFRMNTLSLQGNISVTTIRETTIMLAHMIADQVHHSNTNMIITSIMVDPRENRVSIRRDSVKPEPRSTPKLSDKEKSERLASGACFNCGELGHISRNCPHKHTVKSRGSKPPGIPNFNVELADNSDQSVEVLDTDGINSYYPCIQDNFDPEGRFYVHLKDYGSPLYVIEDADLDIQTDIPIEFLDNPKFNLVNWYHVHIDKHYITASSKLVDRPIVLLDSDQDSDNEDWGEITSSESDEDSNAQPIISWVWPDFGEKRFPSPEPESLLGTEMSASHEVGLMEDVYAPRIHQVLMQCQPFPMDETHAMSPGTDTGTSRFDLHAKDGGEWMNLRHHQLTLIHDPLEVTAQMKLEFRAPYVSESADDLHPDIDLDQRFKVTHSPLTDTILIIDWLVGHSGHIPRHCLENPNFDIVSWWNDQLDQILNLDWVHEENRKYCHEQDRLIDGGGEPTSPSTLMDEFDVFACTELGGIQVDHNKYPAVQRNSAIVKDKR</sequence>
<name>A0A9P5NC87_GYMJU</name>
<evidence type="ECO:0000256" key="3">
    <source>
        <dbReference type="SAM" id="MobiDB-lite"/>
    </source>
</evidence>
<dbReference type="GO" id="GO:0006397">
    <property type="term" value="P:mRNA processing"/>
    <property type="evidence" value="ECO:0007669"/>
    <property type="project" value="UniProtKB-KW"/>
</dbReference>
<evidence type="ECO:0000259" key="4">
    <source>
        <dbReference type="PROSITE" id="PS50158"/>
    </source>
</evidence>
<feature type="compositionally biased region" description="Polar residues" evidence="3">
    <location>
        <begin position="249"/>
        <end position="268"/>
    </location>
</feature>
<accession>A0A9P5NC87</accession>
<feature type="region of interest" description="Disordered" evidence="3">
    <location>
        <begin position="1"/>
        <end position="49"/>
    </location>
</feature>
<evidence type="ECO:0000256" key="1">
    <source>
        <dbReference type="ARBA" id="ARBA00022664"/>
    </source>
</evidence>
<feature type="compositionally biased region" description="Low complexity" evidence="3">
    <location>
        <begin position="297"/>
        <end position="333"/>
    </location>
</feature>
<comment type="caution">
    <text evidence="5">The sequence shown here is derived from an EMBL/GenBank/DDBJ whole genome shotgun (WGS) entry which is preliminary data.</text>
</comment>
<feature type="region of interest" description="Disordered" evidence="3">
    <location>
        <begin position="188"/>
        <end position="216"/>
    </location>
</feature>
<dbReference type="OrthoDB" id="3205788at2759"/>
<dbReference type="GO" id="GO:0003676">
    <property type="term" value="F:nucleic acid binding"/>
    <property type="evidence" value="ECO:0007669"/>
    <property type="project" value="InterPro"/>
</dbReference>
<dbReference type="SUPFAM" id="SSF57756">
    <property type="entry name" value="Retrovirus zinc finger-like domains"/>
    <property type="match status" value="1"/>
</dbReference>
<proteinExistence type="predicted"/>
<dbReference type="SMART" id="SM00343">
    <property type="entry name" value="ZnF_C2HC"/>
    <property type="match status" value="1"/>
</dbReference>
<feature type="region of interest" description="Disordered" evidence="3">
    <location>
        <begin position="767"/>
        <end position="787"/>
    </location>
</feature>
<gene>
    <name evidence="5" type="ORF">CPB84DRAFT_1966474</name>
</gene>